<keyword evidence="2" id="KW-1185">Reference proteome</keyword>
<protein>
    <submittedName>
        <fullName evidence="1">Carboxypeptidase-like regulatory domain-containing protein</fullName>
    </submittedName>
</protein>
<dbReference type="SUPFAM" id="SSF49464">
    <property type="entry name" value="Carboxypeptidase regulatory domain-like"/>
    <property type="match status" value="1"/>
</dbReference>
<sequence>MKSPVLSLFHLLLVTFLMAGYFVEPLRAQVTADTSRYVTIEGMVRDQNDRKRLEFVHVTVPGTPIGTVTNSEGVFSIKIKRSLQARQILFTHVGYKNQRIPIDSLDQSGLKIYLTPTTQQLSDLIVRGGDARFIVEEAMQRVSSNYAQSATLQTGFYRETAQKRRRYISISEAVIDVYKTAYTQKNIEHDRVQVLKGRKLLSPKPGDTLVVKLLGGPTLPVFVDIAKNPDLVLDPLVMPCYAFEMQEITWLNERPHYVIRFYPQVVLSFALYEGLLYIDQERLSISRAEFNLDMSDLDKATEAILRKKPFGLRFKPMEVSFLVTYREHERHSYINYVRNEIRFKCDWKRRLFSTTYTIVSEMVATDNRPATGNIPYKASFKSNHSLSDRVKDFADEEFWGDYNIIEPTESLENAVHKLKKQQERAAHR</sequence>
<dbReference type="Pfam" id="PF13715">
    <property type="entry name" value="CarbopepD_reg_2"/>
    <property type="match status" value="1"/>
</dbReference>
<evidence type="ECO:0000313" key="1">
    <source>
        <dbReference type="EMBL" id="WWV65332.1"/>
    </source>
</evidence>
<name>A0ABZ2IH04_9BACT</name>
<dbReference type="Proteomes" id="UP001320603">
    <property type="component" value="Chromosome"/>
</dbReference>
<accession>A0ABZ2IH04</accession>
<dbReference type="Gene3D" id="2.60.40.1120">
    <property type="entry name" value="Carboxypeptidase-like, regulatory domain"/>
    <property type="match status" value="1"/>
</dbReference>
<dbReference type="EMBL" id="CP146284">
    <property type="protein sequence ID" value="WWV65332.1"/>
    <property type="molecule type" value="Genomic_DNA"/>
</dbReference>
<evidence type="ECO:0000313" key="2">
    <source>
        <dbReference type="Proteomes" id="UP001320603"/>
    </source>
</evidence>
<organism evidence="1 2">
    <name type="scientific">Parabacteroides absconsus</name>
    <dbReference type="NCBI Taxonomy" id="2951805"/>
    <lineage>
        <taxon>Bacteria</taxon>
        <taxon>Pseudomonadati</taxon>
        <taxon>Bacteroidota</taxon>
        <taxon>Bacteroidia</taxon>
        <taxon>Bacteroidales</taxon>
        <taxon>Tannerellaceae</taxon>
        <taxon>Parabacteroides</taxon>
    </lineage>
</organism>
<dbReference type="InterPro" id="IPR008969">
    <property type="entry name" value="CarboxyPept-like_regulatory"/>
</dbReference>
<reference evidence="1 2" key="1">
    <citation type="submission" date="2024-02" db="EMBL/GenBank/DDBJ databases">
        <title>Whole genome sequencing of Parabacteroides sp. AD58.</title>
        <authorList>
            <person name="Chaplin A.V."/>
            <person name="Pikina A.P."/>
            <person name="Sokolova S.R."/>
            <person name="Korostin D.O."/>
            <person name="Efimov B.A."/>
        </authorList>
    </citation>
    <scope>NUCLEOTIDE SEQUENCE [LARGE SCALE GENOMIC DNA]</scope>
    <source>
        <strain evidence="1 2">AD58</strain>
    </source>
</reference>
<dbReference type="RefSeq" id="WP_251967547.1">
    <property type="nucleotide sequence ID" value="NZ_CP146284.1"/>
</dbReference>
<gene>
    <name evidence="1" type="ORF">NEE14_009920</name>
</gene>
<proteinExistence type="predicted"/>